<proteinExistence type="predicted"/>
<dbReference type="PANTHER" id="PTHR24359">
    <property type="entry name" value="SERINE/THREONINE-PROTEIN KINASE SBK1"/>
    <property type="match status" value="1"/>
</dbReference>
<reference evidence="2 3" key="1">
    <citation type="journal article" date="2009" name="PLoS Genet.">
        <title>The genome of Nectria haematococca: contribution of supernumerary chromosomes to gene expansion.</title>
        <authorList>
            <person name="Coleman J.J."/>
            <person name="Rounsley S.D."/>
            <person name="Rodriguez-Carres M."/>
            <person name="Kuo A."/>
            <person name="Wasmann C.C."/>
            <person name="Grimwood J."/>
            <person name="Schmutz J."/>
            <person name="Taga M."/>
            <person name="White G.J."/>
            <person name="Zhou S."/>
            <person name="Schwartz D.C."/>
            <person name="Freitag M."/>
            <person name="Ma L.J."/>
            <person name="Danchin E.G."/>
            <person name="Henrissat B."/>
            <person name="Coutinho P.M."/>
            <person name="Nelson D.R."/>
            <person name="Straney D."/>
            <person name="Napoli C.A."/>
            <person name="Barker B.M."/>
            <person name="Gribskov M."/>
            <person name="Rep M."/>
            <person name="Kroken S."/>
            <person name="Molnar I."/>
            <person name="Rensing C."/>
            <person name="Kennell J.C."/>
            <person name="Zamora J."/>
            <person name="Farman M.L."/>
            <person name="Selker E.U."/>
            <person name="Salamov A."/>
            <person name="Shapiro H."/>
            <person name="Pangilinan J."/>
            <person name="Lindquist E."/>
            <person name="Lamers C."/>
            <person name="Grigoriev I.V."/>
            <person name="Geiser D.M."/>
            <person name="Covert S.F."/>
            <person name="Temporini E."/>
            <person name="Vanetten H.D."/>
        </authorList>
    </citation>
    <scope>NUCLEOTIDE SEQUENCE [LARGE SCALE GENOMIC DNA]</scope>
    <source>
        <strain evidence="3">ATCC MYA-4622 / CBS 123669 / FGSC 9596 / NRRL 45880 / 77-13-4</strain>
    </source>
</reference>
<dbReference type="SUPFAM" id="SSF56112">
    <property type="entry name" value="Protein kinase-like (PK-like)"/>
    <property type="match status" value="1"/>
</dbReference>
<evidence type="ECO:0000313" key="3">
    <source>
        <dbReference type="Proteomes" id="UP000005206"/>
    </source>
</evidence>
<dbReference type="PROSITE" id="PS50011">
    <property type="entry name" value="PROTEIN_KINASE_DOM"/>
    <property type="match status" value="1"/>
</dbReference>
<dbReference type="KEGG" id="nhe:NECHADRAFT_78343"/>
<dbReference type="SMART" id="SM00220">
    <property type="entry name" value="S_TKc"/>
    <property type="match status" value="1"/>
</dbReference>
<dbReference type="InterPro" id="IPR000719">
    <property type="entry name" value="Prot_kinase_dom"/>
</dbReference>
<name>C7ZFJ2_FUSV7</name>
<protein>
    <recommendedName>
        <fullName evidence="1">Protein kinase domain-containing protein</fullName>
    </recommendedName>
</protein>
<dbReference type="RefSeq" id="XP_003042964.1">
    <property type="nucleotide sequence ID" value="XM_003042918.1"/>
</dbReference>
<dbReference type="VEuPathDB" id="FungiDB:NECHADRAFT_78343"/>
<dbReference type="Proteomes" id="UP000005206">
    <property type="component" value="Chromosome 3"/>
</dbReference>
<dbReference type="AlphaFoldDB" id="C7ZFJ2"/>
<dbReference type="GO" id="GO:0004674">
    <property type="term" value="F:protein serine/threonine kinase activity"/>
    <property type="evidence" value="ECO:0007669"/>
    <property type="project" value="TreeGrafter"/>
</dbReference>
<dbReference type="GeneID" id="9665155"/>
<dbReference type="InterPro" id="IPR008271">
    <property type="entry name" value="Ser/Thr_kinase_AS"/>
</dbReference>
<dbReference type="Gene3D" id="1.10.510.10">
    <property type="entry name" value="Transferase(Phosphotransferase) domain 1"/>
    <property type="match status" value="1"/>
</dbReference>
<dbReference type="OrthoDB" id="1046782at2759"/>
<dbReference type="Pfam" id="PF00069">
    <property type="entry name" value="Pkinase"/>
    <property type="match status" value="1"/>
</dbReference>
<evidence type="ECO:0000259" key="1">
    <source>
        <dbReference type="PROSITE" id="PS50011"/>
    </source>
</evidence>
<dbReference type="InParanoid" id="C7ZFJ2"/>
<organism evidence="2 3">
    <name type="scientific">Fusarium vanettenii (strain ATCC MYA-4622 / CBS 123669 / FGSC 9596 / NRRL 45880 / 77-13-4)</name>
    <name type="common">Fusarium solani subsp. pisi</name>
    <dbReference type="NCBI Taxonomy" id="660122"/>
    <lineage>
        <taxon>Eukaryota</taxon>
        <taxon>Fungi</taxon>
        <taxon>Dikarya</taxon>
        <taxon>Ascomycota</taxon>
        <taxon>Pezizomycotina</taxon>
        <taxon>Sordariomycetes</taxon>
        <taxon>Hypocreomycetidae</taxon>
        <taxon>Hypocreales</taxon>
        <taxon>Nectriaceae</taxon>
        <taxon>Fusarium</taxon>
        <taxon>Fusarium solani species complex</taxon>
        <taxon>Fusarium vanettenii</taxon>
    </lineage>
</organism>
<evidence type="ECO:0000313" key="2">
    <source>
        <dbReference type="EMBL" id="EEU37251.1"/>
    </source>
</evidence>
<sequence length="511" mass="58474">MPSSAGQTSQTLYQGLLDKTKECKITENKYIPEKELFEIVTLPRVKSDLRSTWSWLRLSLFKRGFETKLLQAKKVIAILAILGQLNERSLNALIANSLTDDDLPFTKDPTLQTRHGRAVTFPGWDEAVIDSFQEKQWMIVAPMLDLKDGSPIQAKLHQRCALQLLMPNCENKGNTQFSRVFFAEIPSRKEGVEPRRVAVKHFPFLTKTYTYEHEKANLDKIKNVNNVHLIKNLASCDGIHCLIFPWAEHGDLKQYWEDESDSDRSLPVFIWSIEQLAGLASALRDLHGVNCRHGDLKPSNIFYFKDDGGILKIADLGVSKVHSIATDQRRGETVTTASTRAYEGPEAYAPTNIPRSRKYDCWSMACVILEFVVWLLYDHRALEGFHSSRDTQWNSFYRPKIPHPTSEDQSTEWWENMERHPKVDEVIQLLRKDERVMGTALEELVDLVDSKILLINPENRLEAAKIAKELHDLVERCKMGQTPWVNNADAPSEVPAIFRQEAPKTQSATYE</sequence>
<dbReference type="OMA" id="QWIFLAP"/>
<dbReference type="eggNOG" id="KOG0593">
    <property type="taxonomic scope" value="Eukaryota"/>
</dbReference>
<dbReference type="PROSITE" id="PS00108">
    <property type="entry name" value="PROTEIN_KINASE_ST"/>
    <property type="match status" value="1"/>
</dbReference>
<dbReference type="CDD" id="cd00180">
    <property type="entry name" value="PKc"/>
    <property type="match status" value="1"/>
</dbReference>
<dbReference type="HOGENOM" id="CLU_017513_4_1_1"/>
<dbReference type="InterPro" id="IPR011009">
    <property type="entry name" value="Kinase-like_dom_sf"/>
</dbReference>
<accession>C7ZFJ2</accession>
<keyword evidence="3" id="KW-1185">Reference proteome</keyword>
<dbReference type="GO" id="GO:0005524">
    <property type="term" value="F:ATP binding"/>
    <property type="evidence" value="ECO:0007669"/>
    <property type="project" value="InterPro"/>
</dbReference>
<dbReference type="PANTHER" id="PTHR24359:SF1">
    <property type="entry name" value="INHIBITOR OF NUCLEAR FACTOR KAPPA-B KINASE EPSILON SUBUNIT HOMOLOG 1-RELATED"/>
    <property type="match status" value="1"/>
</dbReference>
<dbReference type="EMBL" id="GG698923">
    <property type="protein sequence ID" value="EEU37251.1"/>
    <property type="molecule type" value="Genomic_DNA"/>
</dbReference>
<feature type="domain" description="Protein kinase" evidence="1">
    <location>
        <begin position="166"/>
        <end position="474"/>
    </location>
</feature>
<gene>
    <name evidence="2" type="ORF">NECHADRAFT_78343</name>
</gene>